<keyword evidence="6" id="KW-1185">Reference proteome</keyword>
<evidence type="ECO:0000259" key="4">
    <source>
        <dbReference type="PROSITE" id="PS50109"/>
    </source>
</evidence>
<dbReference type="Proteomes" id="UP000550401">
    <property type="component" value="Unassembled WGS sequence"/>
</dbReference>
<dbReference type="PANTHER" id="PTHR43065:SF50">
    <property type="entry name" value="HISTIDINE KINASE"/>
    <property type="match status" value="1"/>
</dbReference>
<dbReference type="InterPro" id="IPR036890">
    <property type="entry name" value="HATPase_C_sf"/>
</dbReference>
<dbReference type="AlphaFoldDB" id="A0A839F467"/>
<dbReference type="CDD" id="cd00082">
    <property type="entry name" value="HisKA"/>
    <property type="match status" value="1"/>
</dbReference>
<evidence type="ECO:0000313" key="6">
    <source>
        <dbReference type="Proteomes" id="UP000550401"/>
    </source>
</evidence>
<dbReference type="InterPro" id="IPR005467">
    <property type="entry name" value="His_kinase_dom"/>
</dbReference>
<dbReference type="Gene3D" id="3.30.565.10">
    <property type="entry name" value="Histidine kinase-like ATPase, C-terminal domain"/>
    <property type="match status" value="1"/>
</dbReference>
<dbReference type="Pfam" id="PF02518">
    <property type="entry name" value="HATPase_c"/>
    <property type="match status" value="1"/>
</dbReference>
<accession>A0A839F467</accession>
<dbReference type="InterPro" id="IPR035965">
    <property type="entry name" value="PAS-like_dom_sf"/>
</dbReference>
<dbReference type="SMART" id="SM00387">
    <property type="entry name" value="HATPase_c"/>
    <property type="match status" value="1"/>
</dbReference>
<evidence type="ECO:0000256" key="2">
    <source>
        <dbReference type="ARBA" id="ARBA00012438"/>
    </source>
</evidence>
<protein>
    <recommendedName>
        <fullName evidence="2">histidine kinase</fullName>
        <ecNumber evidence="2">2.7.13.3</ecNumber>
    </recommendedName>
</protein>
<dbReference type="InterPro" id="IPR003594">
    <property type="entry name" value="HATPase_dom"/>
</dbReference>
<dbReference type="InterPro" id="IPR004358">
    <property type="entry name" value="Sig_transdc_His_kin-like_C"/>
</dbReference>
<dbReference type="InterPro" id="IPR003661">
    <property type="entry name" value="HisK_dim/P_dom"/>
</dbReference>
<dbReference type="PANTHER" id="PTHR43065">
    <property type="entry name" value="SENSOR HISTIDINE KINASE"/>
    <property type="match status" value="1"/>
</dbReference>
<dbReference type="SUPFAM" id="SSF55785">
    <property type="entry name" value="PYP-like sensor domain (PAS domain)"/>
    <property type="match status" value="1"/>
</dbReference>
<dbReference type="PROSITE" id="PS50109">
    <property type="entry name" value="HIS_KIN"/>
    <property type="match status" value="1"/>
</dbReference>
<dbReference type="SUPFAM" id="SSF55874">
    <property type="entry name" value="ATPase domain of HSP90 chaperone/DNA topoisomerase II/histidine kinase"/>
    <property type="match status" value="1"/>
</dbReference>
<evidence type="ECO:0000256" key="1">
    <source>
        <dbReference type="ARBA" id="ARBA00000085"/>
    </source>
</evidence>
<dbReference type="InterPro" id="IPR000014">
    <property type="entry name" value="PAS"/>
</dbReference>
<comment type="catalytic activity">
    <reaction evidence="1">
        <text>ATP + protein L-histidine = ADP + protein N-phospho-L-histidine.</text>
        <dbReference type="EC" id="2.7.13.3"/>
    </reaction>
</comment>
<comment type="caution">
    <text evidence="5">The sequence shown here is derived from an EMBL/GenBank/DDBJ whole genome shotgun (WGS) entry which is preliminary data.</text>
</comment>
<dbReference type="SUPFAM" id="SSF47384">
    <property type="entry name" value="Homodimeric domain of signal transducing histidine kinase"/>
    <property type="match status" value="1"/>
</dbReference>
<dbReference type="InterPro" id="IPR036097">
    <property type="entry name" value="HisK_dim/P_sf"/>
</dbReference>
<evidence type="ECO:0000256" key="3">
    <source>
        <dbReference type="ARBA" id="ARBA00022553"/>
    </source>
</evidence>
<keyword evidence="3" id="KW-0597">Phosphoprotein</keyword>
<dbReference type="Gene3D" id="1.10.287.130">
    <property type="match status" value="1"/>
</dbReference>
<dbReference type="EC" id="2.7.13.3" evidence="2"/>
<name>A0A839F467_9GAMM</name>
<organism evidence="5 6">
    <name type="scientific">Dokdonella fugitiva</name>
    <dbReference type="NCBI Taxonomy" id="328517"/>
    <lineage>
        <taxon>Bacteria</taxon>
        <taxon>Pseudomonadati</taxon>
        <taxon>Pseudomonadota</taxon>
        <taxon>Gammaproteobacteria</taxon>
        <taxon>Lysobacterales</taxon>
        <taxon>Rhodanobacteraceae</taxon>
        <taxon>Dokdonella</taxon>
    </lineage>
</organism>
<proteinExistence type="predicted"/>
<gene>
    <name evidence="5" type="ORF">FHW12_004100</name>
</gene>
<evidence type="ECO:0000313" key="5">
    <source>
        <dbReference type="EMBL" id="MBA8889853.1"/>
    </source>
</evidence>
<dbReference type="GO" id="GO:0000155">
    <property type="term" value="F:phosphorelay sensor kinase activity"/>
    <property type="evidence" value="ECO:0007669"/>
    <property type="project" value="InterPro"/>
</dbReference>
<dbReference type="EMBL" id="JACGXL010000008">
    <property type="protein sequence ID" value="MBA8889853.1"/>
    <property type="molecule type" value="Genomic_DNA"/>
</dbReference>
<dbReference type="Pfam" id="PF13188">
    <property type="entry name" value="PAS_8"/>
    <property type="match status" value="1"/>
</dbReference>
<keyword evidence="5" id="KW-0808">Transferase</keyword>
<reference evidence="5 6" key="1">
    <citation type="submission" date="2020-07" db="EMBL/GenBank/DDBJ databases">
        <title>Genomic Encyclopedia of Type Strains, Phase IV (KMG-V): Genome sequencing to study the core and pangenomes of soil and plant-associated prokaryotes.</title>
        <authorList>
            <person name="Whitman W."/>
        </authorList>
    </citation>
    <scope>NUCLEOTIDE SEQUENCE [LARGE SCALE GENOMIC DNA]</scope>
    <source>
        <strain evidence="5 6">RH2WT43</strain>
    </source>
</reference>
<feature type="domain" description="Histidine kinase" evidence="4">
    <location>
        <begin position="185"/>
        <end position="426"/>
    </location>
</feature>
<dbReference type="PRINTS" id="PR00344">
    <property type="entry name" value="BCTRLSENSOR"/>
</dbReference>
<sequence>MSTAIALHAPIEAASRAARSAPAADAARADAMEATLRALVDAVPTATLLFDADQQVRYANPAARVLARLCAPDKADRPLAVVGDWHPELLNSGALHLCSMHGSWSGEVILGVGRGQHKILLLHLSRVGADLFGMTVRDITQDSMRESELHARNAELEVAYAKLQGAQEQVMQSEKLASIGQLAAGVAHEINNPIGYVNSNLSTLQRYISQLFSAIQSYEAALAGGAGATEAESIRRKLDLDFLVGDVPQLLSESREGIDRVCKIVRDLKDFARKERSEDWIKADIHRGLDSTLNIIWNELKYKAQIVKTFGELPPVECLPSELNQVFMNVLMNAGQAIRDQGIITVTTSVAGERVRVDIGDDGEGIPPDVLPRVFDPFFTTKPVGSGTGLGLAISYGIVSKHHGTIEVSSTPGQGTLLRIELPIAQPR</sequence>
<keyword evidence="5" id="KW-0418">Kinase</keyword>